<evidence type="ECO:0000256" key="1">
    <source>
        <dbReference type="ARBA" id="ARBA00004123"/>
    </source>
</evidence>
<organism evidence="7 8">
    <name type="scientific">Lichtheimia ornata</name>
    <dbReference type="NCBI Taxonomy" id="688661"/>
    <lineage>
        <taxon>Eukaryota</taxon>
        <taxon>Fungi</taxon>
        <taxon>Fungi incertae sedis</taxon>
        <taxon>Mucoromycota</taxon>
        <taxon>Mucoromycotina</taxon>
        <taxon>Mucoromycetes</taxon>
        <taxon>Mucorales</taxon>
        <taxon>Lichtheimiaceae</taxon>
        <taxon>Lichtheimia</taxon>
    </lineage>
</organism>
<feature type="compositionally biased region" description="Low complexity" evidence="5">
    <location>
        <begin position="620"/>
        <end position="639"/>
    </location>
</feature>
<dbReference type="GO" id="GO:0005634">
    <property type="term" value="C:nucleus"/>
    <property type="evidence" value="ECO:0007669"/>
    <property type="project" value="UniProtKB-SubCell"/>
</dbReference>
<feature type="region of interest" description="Disordered" evidence="5">
    <location>
        <begin position="443"/>
        <end position="526"/>
    </location>
</feature>
<feature type="region of interest" description="Disordered" evidence="5">
    <location>
        <begin position="580"/>
        <end position="991"/>
    </location>
</feature>
<evidence type="ECO:0000256" key="3">
    <source>
        <dbReference type="ARBA" id="ARBA00023242"/>
    </source>
</evidence>
<dbReference type="Gene3D" id="2.130.10.10">
    <property type="entry name" value="YVTN repeat-like/Quinoprotein amine dehydrogenase"/>
    <property type="match status" value="1"/>
</dbReference>
<dbReference type="EMBL" id="JARTCD010000014">
    <property type="protein sequence ID" value="KAJ8660289.1"/>
    <property type="molecule type" value="Genomic_DNA"/>
</dbReference>
<name>A0AAD7XX25_9FUNG</name>
<feature type="compositionally biased region" description="Polar residues" evidence="5">
    <location>
        <begin position="606"/>
        <end position="619"/>
    </location>
</feature>
<dbReference type="AlphaFoldDB" id="A0AAD7XX25"/>
<reference evidence="7 8" key="1">
    <citation type="submission" date="2023-03" db="EMBL/GenBank/DDBJ databases">
        <title>Genome sequence of Lichtheimia ornata CBS 291.66.</title>
        <authorList>
            <person name="Mohabir J.T."/>
            <person name="Shea T.P."/>
            <person name="Kurbessoian T."/>
            <person name="Berby B."/>
            <person name="Fontaine J."/>
            <person name="Livny J."/>
            <person name="Gnirke A."/>
            <person name="Stajich J.E."/>
            <person name="Cuomo C.A."/>
        </authorList>
    </citation>
    <scope>NUCLEOTIDE SEQUENCE [LARGE SCALE GENOMIC DNA]</scope>
    <source>
        <strain evidence="7">CBS 291.66</strain>
    </source>
</reference>
<feature type="region of interest" description="Disordered" evidence="5">
    <location>
        <begin position="1207"/>
        <end position="1243"/>
    </location>
</feature>
<feature type="domain" description="Nucleoporin Nup159/Nup146 N-terminal" evidence="6">
    <location>
        <begin position="51"/>
        <end position="410"/>
    </location>
</feature>
<keyword evidence="8" id="KW-1185">Reference proteome</keyword>
<evidence type="ECO:0000256" key="5">
    <source>
        <dbReference type="SAM" id="MobiDB-lite"/>
    </source>
</evidence>
<evidence type="ECO:0000259" key="6">
    <source>
        <dbReference type="Pfam" id="PF16755"/>
    </source>
</evidence>
<accession>A0AAD7XX25</accession>
<dbReference type="GeneID" id="83211564"/>
<dbReference type="Proteomes" id="UP001234581">
    <property type="component" value="Unassembled WGS sequence"/>
</dbReference>
<protein>
    <recommendedName>
        <fullName evidence="6">Nucleoporin Nup159/Nup146 N-terminal domain-containing protein</fullName>
    </recommendedName>
</protein>
<feature type="compositionally biased region" description="Acidic residues" evidence="5">
    <location>
        <begin position="1211"/>
        <end position="1223"/>
    </location>
</feature>
<dbReference type="InterPro" id="IPR039462">
    <property type="entry name" value="Nup159/Nup146_N"/>
</dbReference>
<dbReference type="InterPro" id="IPR015943">
    <property type="entry name" value="WD40/YVTN_repeat-like_dom_sf"/>
</dbReference>
<feature type="compositionally biased region" description="Low complexity" evidence="5">
    <location>
        <begin position="443"/>
        <end position="486"/>
    </location>
</feature>
<feature type="compositionally biased region" description="Low complexity" evidence="5">
    <location>
        <begin position="961"/>
        <end position="974"/>
    </location>
</feature>
<keyword evidence="4" id="KW-0175">Coiled coil</keyword>
<evidence type="ECO:0000256" key="2">
    <source>
        <dbReference type="ARBA" id="ARBA00022448"/>
    </source>
</evidence>
<feature type="compositionally biased region" description="Low complexity" evidence="5">
    <location>
        <begin position="580"/>
        <end position="590"/>
    </location>
</feature>
<comment type="subcellular location">
    <subcellularLocation>
        <location evidence="1">Nucleus</location>
    </subcellularLocation>
</comment>
<feature type="coiled-coil region" evidence="4">
    <location>
        <begin position="1126"/>
        <end position="1189"/>
    </location>
</feature>
<keyword evidence="3" id="KW-0539">Nucleus</keyword>
<feature type="coiled-coil region" evidence="4">
    <location>
        <begin position="998"/>
        <end position="1025"/>
    </location>
</feature>
<dbReference type="RefSeq" id="XP_058345202.1">
    <property type="nucleotide sequence ID" value="XM_058484214.1"/>
</dbReference>
<feature type="compositionally biased region" description="Polar residues" evidence="5">
    <location>
        <begin position="682"/>
        <end position="698"/>
    </location>
</feature>
<feature type="compositionally biased region" description="Basic and acidic residues" evidence="5">
    <location>
        <begin position="1224"/>
        <end position="1241"/>
    </location>
</feature>
<sequence>MNQFEVLAGDEPASKETELFRFQSLVPDAKIALQEKVQDEYPRFDTNQYPANVSLLACSSVYGYYVAATLEGFIYGSTKTLRSTTKSLEKGGVGSVDDKIFIRVQGAIQHLRLTAEEARIVVTVTNGEVFVYHAKDIVQQRENVAPTSTFKLDQDILDIRPNPDAHPNLAAVLLKNNQCKFVDITNGATTASIANNDITSLCWSPKGKQIVCGKKDGQLETFDTSGASKSLIEQPSKMQEAGSRYVLGVLWIETHIFLAVYAQLRQSGTDEHIHDAFIIQRFAKSENRPTKYIHLDEVTPVFSMDDRDANMYMEIIRDFSSDMKTAVILAHSAATDISVIGQDENGDWATWMLPENGLASLPLSEETNMDTFAIGLAVDFSTSEPLPPYDPATSSENVKPMPTMYLLNDEDQICAYHCYNTDLAARNHKYHGMVDAKDIMEAPSEFPSTPAPTTAPATSAPAFSSEPPKQPQQQQPSSGFGSSPFGAALQQQGSNDGFAALLSGKSNESSTPAATTGGFGGFGGAGQGTGSGGGGFTSFRSLTMSSNAKNPASGGMFGSSGFGGAAGATATGATGFGMAAATAGGNTGSAPTFGATSFGASPSAPQPTQSLASLGKSTEQQQQQPAFGQTTSLGSTTTTPAFGSTSFGAQPSTPQQPQSFASLAKTETSKPSSGFGSVPAFGQSSFGTTPTFGQSSFGATPAFGAPSTKPASQEEKPKEPTFGFGGFASALAKTEEPKEEEKEIAVKEEEPEEEEKEIAVKEEEPEEEEKEIVVKEEEPEEEDAVKEEEEEPEEEENEIPVKEEEEEVKAKPEPVEEKEPLAAPETTAPQVAKLPDAPEEKPPTPQVVPSSTTDKPVAGFSLGGDDDKKESGSFFSKPPATTGHGLFASPQQEKPVFGSTTSFGAADATKPSGFASLAAAGESAKIPPVSQGFGSSSFGSMAKAESPSTAVKTPTPPPPSSFSAPATEPKTAPAAPAPKPKPKPTAEEGMAREFESLYLAMNEDFEKLELKQAELKQAVESQRRQSAASKTYTDLQNDNWTVGDALDLSTVADGIATKARTQRPHIIQIKQSLGYFDENSIKLNVKKSTIEALMETKPDPKLKKELKERNLDKQTLVKWEQLKSRCKTYGQQIDDLESKIQNERIRMRSPAQPQESSSSPSLYALYLQLREIDKELKSKQQQVKDMEEQMAYIRFKQVHQNAVYSTSGISLEEEDEDEDQENDGEQRNKDTRSSMDTRRAALLESTSRYLRRERFLDRIHEFKSQKCV</sequence>
<feature type="compositionally biased region" description="Gly residues" evidence="5">
    <location>
        <begin position="517"/>
        <end position="526"/>
    </location>
</feature>
<feature type="compositionally biased region" description="Basic and acidic residues" evidence="5">
    <location>
        <begin position="733"/>
        <end position="748"/>
    </location>
</feature>
<feature type="compositionally biased region" description="Polar residues" evidence="5">
    <location>
        <begin position="640"/>
        <end position="675"/>
    </location>
</feature>
<keyword evidence="2" id="KW-0813">Transport</keyword>
<dbReference type="Pfam" id="PF16755">
    <property type="entry name" value="Beta-prop_NUP159_NUP214"/>
    <property type="match status" value="1"/>
</dbReference>
<evidence type="ECO:0000313" key="8">
    <source>
        <dbReference type="Proteomes" id="UP001234581"/>
    </source>
</evidence>
<evidence type="ECO:0000313" key="7">
    <source>
        <dbReference type="EMBL" id="KAJ8660289.1"/>
    </source>
</evidence>
<feature type="compositionally biased region" description="Acidic residues" evidence="5">
    <location>
        <begin position="777"/>
        <end position="807"/>
    </location>
</feature>
<evidence type="ECO:0000256" key="4">
    <source>
        <dbReference type="SAM" id="Coils"/>
    </source>
</evidence>
<gene>
    <name evidence="7" type="ORF">O0I10_004151</name>
</gene>
<feature type="compositionally biased region" description="Low complexity" evidence="5">
    <location>
        <begin position="930"/>
        <end position="953"/>
    </location>
</feature>
<dbReference type="SUPFAM" id="SSF117289">
    <property type="entry name" value="Nucleoporin domain"/>
    <property type="match status" value="1"/>
</dbReference>
<proteinExistence type="predicted"/>
<feature type="compositionally biased region" description="Basic and acidic residues" evidence="5">
    <location>
        <begin position="808"/>
        <end position="820"/>
    </location>
</feature>
<comment type="caution">
    <text evidence="7">The sequence shown here is derived from an EMBL/GenBank/DDBJ whole genome shotgun (WGS) entry which is preliminary data.</text>
</comment>